<dbReference type="PROSITE" id="PS50157">
    <property type="entry name" value="ZINC_FINGER_C2H2_2"/>
    <property type="match status" value="1"/>
</dbReference>
<proteinExistence type="predicted"/>
<organism evidence="3 4">
    <name type="scientific">Immersiella caudata</name>
    <dbReference type="NCBI Taxonomy" id="314043"/>
    <lineage>
        <taxon>Eukaryota</taxon>
        <taxon>Fungi</taxon>
        <taxon>Dikarya</taxon>
        <taxon>Ascomycota</taxon>
        <taxon>Pezizomycotina</taxon>
        <taxon>Sordariomycetes</taxon>
        <taxon>Sordariomycetidae</taxon>
        <taxon>Sordariales</taxon>
        <taxon>Lasiosphaeriaceae</taxon>
        <taxon>Immersiella</taxon>
    </lineage>
</organism>
<keyword evidence="1" id="KW-0479">Metal-binding</keyword>
<keyword evidence="1" id="KW-0862">Zinc</keyword>
<dbReference type="EMBL" id="JAULSU010000005">
    <property type="protein sequence ID" value="KAK0616237.1"/>
    <property type="molecule type" value="Genomic_DNA"/>
</dbReference>
<accession>A0AA40BWM4</accession>
<evidence type="ECO:0000313" key="4">
    <source>
        <dbReference type="Proteomes" id="UP001175000"/>
    </source>
</evidence>
<evidence type="ECO:0000259" key="2">
    <source>
        <dbReference type="PROSITE" id="PS50157"/>
    </source>
</evidence>
<dbReference type="InterPro" id="IPR013087">
    <property type="entry name" value="Znf_C2H2_type"/>
</dbReference>
<name>A0AA40BWM4_9PEZI</name>
<dbReference type="SMART" id="SM00355">
    <property type="entry name" value="ZnF_C2H2"/>
    <property type="match status" value="3"/>
</dbReference>
<feature type="domain" description="C2H2-type" evidence="2">
    <location>
        <begin position="174"/>
        <end position="204"/>
    </location>
</feature>
<keyword evidence="1" id="KW-0863">Zinc-finger</keyword>
<dbReference type="AlphaFoldDB" id="A0AA40BWM4"/>
<dbReference type="Proteomes" id="UP001175000">
    <property type="component" value="Unassembled WGS sequence"/>
</dbReference>
<evidence type="ECO:0000313" key="3">
    <source>
        <dbReference type="EMBL" id="KAK0616237.1"/>
    </source>
</evidence>
<evidence type="ECO:0000256" key="1">
    <source>
        <dbReference type="PROSITE-ProRule" id="PRU00042"/>
    </source>
</evidence>
<dbReference type="PROSITE" id="PS00028">
    <property type="entry name" value="ZINC_FINGER_C2H2_1"/>
    <property type="match status" value="1"/>
</dbReference>
<gene>
    <name evidence="3" type="ORF">B0T14DRAFT_435690</name>
</gene>
<dbReference type="Gene3D" id="3.30.160.60">
    <property type="entry name" value="Classic Zinc Finger"/>
    <property type="match status" value="1"/>
</dbReference>
<dbReference type="GO" id="GO:0008270">
    <property type="term" value="F:zinc ion binding"/>
    <property type="evidence" value="ECO:0007669"/>
    <property type="project" value="UniProtKB-KW"/>
</dbReference>
<protein>
    <recommendedName>
        <fullName evidence="2">C2H2-type domain-containing protein</fullName>
    </recommendedName>
</protein>
<keyword evidence="4" id="KW-1185">Reference proteome</keyword>
<sequence>MNGGCYSAEDYSAHIKQEPGLYEEVPESTNALSIAQILAYTPKELEAAAKAITKNATSLLANNSFDPANTLYITPGAIEERSWGTGEKRQAIQDVLESYLFYYYYENPSNTSEPTALLLDEAACQIQWCVEGEKTQEICRFAILCALQSLRGNTGSPASEKHQTPAKSSEKGHYPCRFADCGKVFGRSADCDRHEKMIHTDEGDRKSYYCDYKKCPRHTTPFYRQDHYRDHYRDQHFEDLLRRSVKPPKDWWVSRASALRRSWFRCNKCLVQRVDIATHGYSCPKCGHTCEQERQRRRRSIHEASFDPSDLS</sequence>
<reference evidence="3" key="1">
    <citation type="submission" date="2023-06" db="EMBL/GenBank/DDBJ databases">
        <title>Genome-scale phylogeny and comparative genomics of the fungal order Sordariales.</title>
        <authorList>
            <consortium name="Lawrence Berkeley National Laboratory"/>
            <person name="Hensen N."/>
            <person name="Bonometti L."/>
            <person name="Westerberg I."/>
            <person name="Brannstrom I.O."/>
            <person name="Guillou S."/>
            <person name="Cros-Aarteil S."/>
            <person name="Calhoun S."/>
            <person name="Haridas S."/>
            <person name="Kuo A."/>
            <person name="Mondo S."/>
            <person name="Pangilinan J."/>
            <person name="Riley R."/>
            <person name="Labutti K."/>
            <person name="Andreopoulos B."/>
            <person name="Lipzen A."/>
            <person name="Chen C."/>
            <person name="Yanf M."/>
            <person name="Daum C."/>
            <person name="Ng V."/>
            <person name="Clum A."/>
            <person name="Steindorff A."/>
            <person name="Ohm R."/>
            <person name="Martin F."/>
            <person name="Silar P."/>
            <person name="Natvig D."/>
            <person name="Lalanne C."/>
            <person name="Gautier V."/>
            <person name="Ament-Velasquez S.L."/>
            <person name="Kruys A."/>
            <person name="Hutchinson M.I."/>
            <person name="Powell A.J."/>
            <person name="Barry K."/>
            <person name="Miller A.N."/>
            <person name="Grigoriev I.V."/>
            <person name="Debuchy R."/>
            <person name="Gladieux P."/>
            <person name="Thoren M.H."/>
            <person name="Johannesson H."/>
        </authorList>
    </citation>
    <scope>NUCLEOTIDE SEQUENCE</scope>
    <source>
        <strain evidence="3">CBS 606.72</strain>
    </source>
</reference>
<comment type="caution">
    <text evidence="3">The sequence shown here is derived from an EMBL/GenBank/DDBJ whole genome shotgun (WGS) entry which is preliminary data.</text>
</comment>